<dbReference type="VEuPathDB" id="TriTrypDB:TRSC58_02065"/>
<dbReference type="InterPro" id="IPR035979">
    <property type="entry name" value="RBD_domain_sf"/>
</dbReference>
<dbReference type="PROSITE" id="PS50102">
    <property type="entry name" value="RRM"/>
    <property type="match status" value="1"/>
</dbReference>
<protein>
    <recommendedName>
        <fullName evidence="2">RRM domain-containing protein</fullName>
    </recommendedName>
</protein>
<proteinExistence type="predicted"/>
<dbReference type="AlphaFoldDB" id="A0A061J7Y1"/>
<evidence type="ECO:0000313" key="3">
    <source>
        <dbReference type="EMBL" id="ESL10206.1"/>
    </source>
</evidence>
<name>A0A061J7Y1_TRYRA</name>
<dbReference type="PANTHER" id="PTHR32343">
    <property type="entry name" value="SERINE/ARGININE-RICH SPLICING FACTOR"/>
    <property type="match status" value="1"/>
</dbReference>
<dbReference type="GO" id="GO:0003723">
    <property type="term" value="F:RNA binding"/>
    <property type="evidence" value="ECO:0007669"/>
    <property type="project" value="UniProtKB-UniRule"/>
</dbReference>
<dbReference type="OrthoDB" id="7763451at2759"/>
<keyword evidence="1" id="KW-0694">RNA-binding</keyword>
<dbReference type="SUPFAM" id="SSF54928">
    <property type="entry name" value="RNA-binding domain, RBD"/>
    <property type="match status" value="2"/>
</dbReference>
<gene>
    <name evidence="3" type="ORF">TRSC58_02065</name>
</gene>
<evidence type="ECO:0000259" key="2">
    <source>
        <dbReference type="PROSITE" id="PS50102"/>
    </source>
</evidence>
<comment type="caution">
    <text evidence="3">The sequence shown here is derived from an EMBL/GenBank/DDBJ whole genome shotgun (WGS) entry which is preliminary data.</text>
</comment>
<evidence type="ECO:0000313" key="4">
    <source>
        <dbReference type="Proteomes" id="UP000031737"/>
    </source>
</evidence>
<dbReference type="Gene3D" id="3.30.70.330">
    <property type="match status" value="1"/>
</dbReference>
<accession>A0A061J7Y1</accession>
<dbReference type="Pfam" id="PF00076">
    <property type="entry name" value="RRM_1"/>
    <property type="match status" value="1"/>
</dbReference>
<dbReference type="PANTHER" id="PTHR32343:SF10">
    <property type="entry name" value="RNA-BINDING REGION RNP-1 DOMAIN-CONTAINING PROTEIN"/>
    <property type="match status" value="1"/>
</dbReference>
<dbReference type="CDD" id="cd00590">
    <property type="entry name" value="RRM_SF"/>
    <property type="match status" value="1"/>
</dbReference>
<feature type="domain" description="RRM" evidence="2">
    <location>
        <begin position="358"/>
        <end position="433"/>
    </location>
</feature>
<dbReference type="InterPro" id="IPR000504">
    <property type="entry name" value="RRM_dom"/>
</dbReference>
<keyword evidence="4" id="KW-1185">Reference proteome</keyword>
<dbReference type="EMBL" id="AUPL01002065">
    <property type="protein sequence ID" value="ESL10206.1"/>
    <property type="molecule type" value="Genomic_DNA"/>
</dbReference>
<dbReference type="Proteomes" id="UP000031737">
    <property type="component" value="Unassembled WGS sequence"/>
</dbReference>
<organism evidence="3 4">
    <name type="scientific">Trypanosoma rangeli SC58</name>
    <dbReference type="NCBI Taxonomy" id="429131"/>
    <lineage>
        <taxon>Eukaryota</taxon>
        <taxon>Discoba</taxon>
        <taxon>Euglenozoa</taxon>
        <taxon>Kinetoplastea</taxon>
        <taxon>Metakinetoplastina</taxon>
        <taxon>Trypanosomatida</taxon>
        <taxon>Trypanosomatidae</taxon>
        <taxon>Trypanosoma</taxon>
        <taxon>Herpetosoma</taxon>
    </lineage>
</organism>
<dbReference type="InterPro" id="IPR012677">
    <property type="entry name" value="Nucleotide-bd_a/b_plait_sf"/>
</dbReference>
<sequence length="477" mass="52496">MMLEAGASPVRPVSPVSSASTAEFTAGHDISTFNRTLDVSSIHDDGHLVEGGSKHWIRVTHLDPTTTSKSLEYMFYPHGGDEAFVLWDNGVVGYVGFENKYMADLGVKKMDAFIPCRQTQALRVTRVSLEEVSIARNMACFSSQKGLTPMLYSDCPVQFIAKYIEMHRQPFYCAVELVKEVARAPRSVFARVLGVLNELKSSWISLEEFRDTLARQLLRNIMKEDSTDVGANCGTLLGELYVMGLLTGDPFLLASRLLQRGVQSIYQVDSICSIAHACAAMPFPISKASFWALVGQMTLEAADHLRTVLRGHLRQFKHSMELLSPLTFVAPKNSWLLTNEHNNNATNASHLSSESKSRTLYISHLPPMLPQQTLMELLSVCGVVNKVRICRGSGYTTLFSFVEMATAEEARAALRLNRTSLLGCSIRVQIARNSIQDTQTEDAVIDADGVPKRGCLFSQHGGALAAAVEAGEKFVSP</sequence>
<dbReference type="SMART" id="SM00360">
    <property type="entry name" value="RRM"/>
    <property type="match status" value="2"/>
</dbReference>
<reference evidence="3 4" key="1">
    <citation type="submission" date="2013-07" db="EMBL/GenBank/DDBJ databases">
        <authorList>
            <person name="Stoco P.H."/>
            <person name="Wagner G."/>
            <person name="Gerber A."/>
            <person name="Zaha A."/>
            <person name="Thompson C."/>
            <person name="Bartholomeu D.C."/>
            <person name="Luckemeyer D.D."/>
            <person name="Bahia D."/>
            <person name="Loreto E."/>
            <person name="Prestes E.B."/>
            <person name="Lima F.M."/>
            <person name="Rodrigues-Luiz G."/>
            <person name="Vallejo G.A."/>
            <person name="Filho J.F."/>
            <person name="Monteiro K.M."/>
            <person name="Tyler K.M."/>
            <person name="de Almeida L.G."/>
            <person name="Ortiz M.F."/>
            <person name="Siervo M.A."/>
            <person name="de Moraes M.H."/>
            <person name="Cunha O.L."/>
            <person name="Mendonca-Neto R."/>
            <person name="Silva R."/>
            <person name="Teixeira S.M."/>
            <person name="Murta S.M."/>
            <person name="Sincero T.C."/>
            <person name="Mendes T.A."/>
            <person name="Urmenyi T.P."/>
            <person name="Silva V.G."/>
            <person name="da Rocha W.D."/>
            <person name="Andersson B."/>
            <person name="Romanha A.J."/>
            <person name="Steindel M."/>
            <person name="de Vasconcelos A.T."/>
            <person name="Grisard E.C."/>
        </authorList>
    </citation>
    <scope>NUCLEOTIDE SEQUENCE [LARGE SCALE GENOMIC DNA]</scope>
    <source>
        <strain evidence="3 4">SC58</strain>
    </source>
</reference>
<evidence type="ECO:0000256" key="1">
    <source>
        <dbReference type="PROSITE-ProRule" id="PRU00176"/>
    </source>
</evidence>